<dbReference type="Gene3D" id="1.10.1530.10">
    <property type="match status" value="1"/>
</dbReference>
<dbReference type="PANTHER" id="PTHR11091">
    <property type="entry name" value="OXIDOREDUCTASE-RELATED"/>
    <property type="match status" value="1"/>
</dbReference>
<keyword evidence="2" id="KW-0560">Oxidoreductase</keyword>
<gene>
    <name evidence="3" type="ORF">LOTGIDRAFT_223255</name>
</gene>
<dbReference type="RefSeq" id="XP_009066851.1">
    <property type="nucleotide sequence ID" value="XM_009068603.1"/>
</dbReference>
<dbReference type="OrthoDB" id="7881616at2759"/>
<name>V4B2D7_LOTGI</name>
<dbReference type="InterPro" id="IPR043143">
    <property type="entry name" value="Mal/L-sulf/L-lact_DH-like_NADP"/>
</dbReference>
<comment type="similarity">
    <text evidence="1">Belongs to the LDH2/MDH2 oxidoreductase family.</text>
</comment>
<dbReference type="Proteomes" id="UP000030746">
    <property type="component" value="Unassembled WGS sequence"/>
</dbReference>
<keyword evidence="4" id="KW-1185">Reference proteome</keyword>
<accession>V4B2D7</accession>
<organism evidence="3 4">
    <name type="scientific">Lottia gigantea</name>
    <name type="common">Giant owl limpet</name>
    <dbReference type="NCBI Taxonomy" id="225164"/>
    <lineage>
        <taxon>Eukaryota</taxon>
        <taxon>Metazoa</taxon>
        <taxon>Spiralia</taxon>
        <taxon>Lophotrochozoa</taxon>
        <taxon>Mollusca</taxon>
        <taxon>Gastropoda</taxon>
        <taxon>Patellogastropoda</taxon>
        <taxon>Lottioidea</taxon>
        <taxon>Lottiidae</taxon>
        <taxon>Lottia</taxon>
    </lineage>
</organism>
<dbReference type="STRING" id="225164.V4B2D7"/>
<dbReference type="AlphaFoldDB" id="V4B2D7"/>
<sequence>MAQTQESVVKREEFHAFVVRCMESAGTKTDHAKSLANLLVAADYRGHYSHGLNRLDMYVSDVENKMACSDKEPTITKETVATALVDGHNLLGPVVGKFCIDLAIKKAKEAGIGWVACNASNHFGIAGWYSMRATEQGLIGMSFTNTSPFMVPTRARKGTLGTNPISVAAPANKGDSMVLDMATTAVALGKASNLLSFQKGLDIPEGWGCDKGGKVTTDASRVMGGGGLMPLGGAETTAGYKGYGLGMMVEVFCGILAGAHYGSNVRSWSSHTELADLGQCFVAIDPSAFAPGFTDRMSDLIDTCRGLDPAEGETEVMVPGDPERKHMAKCDQLGGIPYHPNQITYANELAKKLKVEPMKTL</sequence>
<evidence type="ECO:0008006" key="5">
    <source>
        <dbReference type="Google" id="ProtNLM"/>
    </source>
</evidence>
<dbReference type="InterPro" id="IPR043144">
    <property type="entry name" value="Mal/L-sulf/L-lact_DH-like_ah"/>
</dbReference>
<evidence type="ECO:0000256" key="2">
    <source>
        <dbReference type="ARBA" id="ARBA00023002"/>
    </source>
</evidence>
<dbReference type="KEGG" id="lgi:LOTGIDRAFT_223255"/>
<dbReference type="OMA" id="TNTEPAM"/>
<dbReference type="CTD" id="20247106"/>
<dbReference type="Gene3D" id="3.30.1370.60">
    <property type="entry name" value="Hypothetical oxidoreductase yiak, domain 2"/>
    <property type="match status" value="1"/>
</dbReference>
<evidence type="ECO:0000256" key="1">
    <source>
        <dbReference type="ARBA" id="ARBA00006056"/>
    </source>
</evidence>
<proteinExistence type="inferred from homology"/>
<evidence type="ECO:0000313" key="4">
    <source>
        <dbReference type="Proteomes" id="UP000030746"/>
    </source>
</evidence>
<evidence type="ECO:0000313" key="3">
    <source>
        <dbReference type="EMBL" id="ESO82499.1"/>
    </source>
</evidence>
<dbReference type="PANTHER" id="PTHR11091:SF0">
    <property type="entry name" value="MALATE DEHYDROGENASE"/>
    <property type="match status" value="1"/>
</dbReference>
<reference evidence="3 4" key="1">
    <citation type="journal article" date="2013" name="Nature">
        <title>Insights into bilaterian evolution from three spiralian genomes.</title>
        <authorList>
            <person name="Simakov O."/>
            <person name="Marletaz F."/>
            <person name="Cho S.J."/>
            <person name="Edsinger-Gonzales E."/>
            <person name="Havlak P."/>
            <person name="Hellsten U."/>
            <person name="Kuo D.H."/>
            <person name="Larsson T."/>
            <person name="Lv J."/>
            <person name="Arendt D."/>
            <person name="Savage R."/>
            <person name="Osoegawa K."/>
            <person name="de Jong P."/>
            <person name="Grimwood J."/>
            <person name="Chapman J.A."/>
            <person name="Shapiro H."/>
            <person name="Aerts A."/>
            <person name="Otillar R.P."/>
            <person name="Terry A.Y."/>
            <person name="Boore J.L."/>
            <person name="Grigoriev I.V."/>
            <person name="Lindberg D.R."/>
            <person name="Seaver E.C."/>
            <person name="Weisblat D.A."/>
            <person name="Putnam N.H."/>
            <person name="Rokhsar D.S."/>
        </authorList>
    </citation>
    <scope>NUCLEOTIDE SEQUENCE [LARGE SCALE GENOMIC DNA]</scope>
</reference>
<protein>
    <recommendedName>
        <fullName evidence="5">Malate dehydrogenase</fullName>
    </recommendedName>
</protein>
<dbReference type="GeneID" id="20247106"/>
<dbReference type="InterPro" id="IPR003767">
    <property type="entry name" value="Malate/L-lactate_DH-like"/>
</dbReference>
<dbReference type="Pfam" id="PF02615">
    <property type="entry name" value="Ldh_2"/>
    <property type="match status" value="1"/>
</dbReference>
<dbReference type="HOGENOM" id="CLU_040452_3_0_1"/>
<dbReference type="EMBL" id="KB203888">
    <property type="protein sequence ID" value="ESO82499.1"/>
    <property type="molecule type" value="Genomic_DNA"/>
</dbReference>
<dbReference type="SUPFAM" id="SSF89733">
    <property type="entry name" value="L-sulfolactate dehydrogenase-like"/>
    <property type="match status" value="1"/>
</dbReference>
<dbReference type="GO" id="GO:0016491">
    <property type="term" value="F:oxidoreductase activity"/>
    <property type="evidence" value="ECO:0007669"/>
    <property type="project" value="UniProtKB-KW"/>
</dbReference>
<dbReference type="InterPro" id="IPR036111">
    <property type="entry name" value="Mal/L-sulfo/L-lacto_DH-like_sf"/>
</dbReference>